<gene>
    <name evidence="1" type="ORF">M9H77_06596</name>
</gene>
<dbReference type="Proteomes" id="UP001060085">
    <property type="component" value="Linkage Group LG02"/>
</dbReference>
<organism evidence="1 2">
    <name type="scientific">Catharanthus roseus</name>
    <name type="common">Madagascar periwinkle</name>
    <name type="synonym">Vinca rosea</name>
    <dbReference type="NCBI Taxonomy" id="4058"/>
    <lineage>
        <taxon>Eukaryota</taxon>
        <taxon>Viridiplantae</taxon>
        <taxon>Streptophyta</taxon>
        <taxon>Embryophyta</taxon>
        <taxon>Tracheophyta</taxon>
        <taxon>Spermatophyta</taxon>
        <taxon>Magnoliopsida</taxon>
        <taxon>eudicotyledons</taxon>
        <taxon>Gunneridae</taxon>
        <taxon>Pentapetalae</taxon>
        <taxon>asterids</taxon>
        <taxon>lamiids</taxon>
        <taxon>Gentianales</taxon>
        <taxon>Apocynaceae</taxon>
        <taxon>Rauvolfioideae</taxon>
        <taxon>Vinceae</taxon>
        <taxon>Catharanthinae</taxon>
        <taxon>Catharanthus</taxon>
    </lineage>
</organism>
<proteinExistence type="predicted"/>
<accession>A0ACC0BSJ0</accession>
<name>A0ACC0BSJ0_CATRO</name>
<evidence type="ECO:0000313" key="1">
    <source>
        <dbReference type="EMBL" id="KAI5675646.1"/>
    </source>
</evidence>
<keyword evidence="2" id="KW-1185">Reference proteome</keyword>
<comment type="caution">
    <text evidence="1">The sequence shown here is derived from an EMBL/GenBank/DDBJ whole genome shotgun (WGS) entry which is preliminary data.</text>
</comment>
<reference evidence="2" key="1">
    <citation type="journal article" date="2023" name="Nat. Plants">
        <title>Single-cell RNA sequencing provides a high-resolution roadmap for understanding the multicellular compartmentation of specialized metabolism.</title>
        <authorList>
            <person name="Sun S."/>
            <person name="Shen X."/>
            <person name="Li Y."/>
            <person name="Li Y."/>
            <person name="Wang S."/>
            <person name="Li R."/>
            <person name="Zhang H."/>
            <person name="Shen G."/>
            <person name="Guo B."/>
            <person name="Wei J."/>
            <person name="Xu J."/>
            <person name="St-Pierre B."/>
            <person name="Chen S."/>
            <person name="Sun C."/>
        </authorList>
    </citation>
    <scope>NUCLEOTIDE SEQUENCE [LARGE SCALE GENOMIC DNA]</scope>
</reference>
<protein>
    <submittedName>
        <fullName evidence="1">Uncharacterized protein</fullName>
    </submittedName>
</protein>
<evidence type="ECO:0000313" key="2">
    <source>
        <dbReference type="Proteomes" id="UP001060085"/>
    </source>
</evidence>
<dbReference type="EMBL" id="CM044702">
    <property type="protein sequence ID" value="KAI5675646.1"/>
    <property type="molecule type" value="Genomic_DNA"/>
</dbReference>
<sequence length="101" mass="11878">MNMQEVIDENDEKLTSLKKEFGDDDEVYKAVIRASNELNEYNPSGRYPVPELWNPLEGRKASLKEGVSHILKLWKLNKRKRDATHIFSDSIDEFIHDWEDT</sequence>